<reference evidence="2" key="1">
    <citation type="submission" date="2016-02" db="EMBL/GenBank/DDBJ databases">
        <authorList>
            <person name="Rodrigo-Torres Lidia"/>
            <person name="Arahal R.David."/>
        </authorList>
    </citation>
    <scope>NUCLEOTIDE SEQUENCE [LARGE SCALE GENOMIC DNA]</scope>
    <source>
        <strain evidence="2">CECT 8713</strain>
    </source>
</reference>
<dbReference type="AlphaFoldDB" id="A0A128FA23"/>
<protein>
    <submittedName>
        <fullName evidence="1">Uncharacterized protein</fullName>
    </submittedName>
</protein>
<sequence>MCLLAVGTGRALRHLLTPRCRDGIATLCAFGVGINRRRFCPCAGGQLVGQRHLGELGFDAAGMVE</sequence>
<evidence type="ECO:0000313" key="2">
    <source>
        <dbReference type="Proteomes" id="UP000073601"/>
    </source>
</evidence>
<evidence type="ECO:0000313" key="1">
    <source>
        <dbReference type="EMBL" id="CZF83204.1"/>
    </source>
</evidence>
<accession>A0A128FA23</accession>
<organism evidence="1 2">
    <name type="scientific">Grimontia marina</name>
    <dbReference type="NCBI Taxonomy" id="646534"/>
    <lineage>
        <taxon>Bacteria</taxon>
        <taxon>Pseudomonadati</taxon>
        <taxon>Pseudomonadota</taxon>
        <taxon>Gammaproteobacteria</taxon>
        <taxon>Vibrionales</taxon>
        <taxon>Vibrionaceae</taxon>
        <taxon>Grimontia</taxon>
    </lineage>
</organism>
<dbReference type="Proteomes" id="UP000073601">
    <property type="component" value="Unassembled WGS sequence"/>
</dbReference>
<keyword evidence="2" id="KW-1185">Reference proteome</keyword>
<gene>
    <name evidence="1" type="ORF">GMA8713_02523</name>
</gene>
<name>A0A128FA23_9GAMM</name>
<dbReference type="EMBL" id="FIZY01000021">
    <property type="protein sequence ID" value="CZF83204.1"/>
    <property type="molecule type" value="Genomic_DNA"/>
</dbReference>
<proteinExistence type="predicted"/>